<comment type="caution">
    <text evidence="1">The sequence shown here is derived from an EMBL/GenBank/DDBJ whole genome shotgun (WGS) entry which is preliminary data.</text>
</comment>
<dbReference type="STRING" id="1116472.MGMO_37c00420"/>
<evidence type="ECO:0000313" key="1">
    <source>
        <dbReference type="EMBL" id="ESS73081.1"/>
    </source>
</evidence>
<protein>
    <submittedName>
        <fullName evidence="1">Uncharacterized protein</fullName>
    </submittedName>
</protein>
<dbReference type="Proteomes" id="UP000017842">
    <property type="component" value="Unassembled WGS sequence"/>
</dbReference>
<dbReference type="AlphaFoldDB" id="V5E0K3"/>
<name>V5E0K3_9GAMM</name>
<organism evidence="1 2">
    <name type="scientific">Methyloglobulus morosus KoM1</name>
    <dbReference type="NCBI Taxonomy" id="1116472"/>
    <lineage>
        <taxon>Bacteria</taxon>
        <taxon>Pseudomonadati</taxon>
        <taxon>Pseudomonadota</taxon>
        <taxon>Gammaproteobacteria</taxon>
        <taxon>Methylococcales</taxon>
        <taxon>Methylococcaceae</taxon>
        <taxon>Methyloglobulus</taxon>
    </lineage>
</organism>
<accession>V5E0K3</accession>
<sequence length="74" mass="8299">MFEPLVLLGLSKHLSLSKLKENGNLRFYKSELIMPFVFSIDSLLIVQNEVIGTSLAVNDGNLSLQKFTISVHYS</sequence>
<dbReference type="EMBL" id="AYLO01000036">
    <property type="protein sequence ID" value="ESS73081.1"/>
    <property type="molecule type" value="Genomic_DNA"/>
</dbReference>
<proteinExistence type="predicted"/>
<evidence type="ECO:0000313" key="2">
    <source>
        <dbReference type="Proteomes" id="UP000017842"/>
    </source>
</evidence>
<gene>
    <name evidence="1" type="ORF">MGMO_37c00420</name>
</gene>
<keyword evidence="2" id="KW-1185">Reference proteome</keyword>
<reference evidence="1 2" key="1">
    <citation type="journal article" date="2013" name="Genome Announc.">
        <title>Draft Genome Sequence of the Methanotrophic Gammaproteobacterium Methyloglobulus morosus DSM 22980 Strain KoM1.</title>
        <authorList>
            <person name="Poehlein A."/>
            <person name="Deutzmann J.S."/>
            <person name="Daniel R."/>
            <person name="Simeonova D.D."/>
        </authorList>
    </citation>
    <scope>NUCLEOTIDE SEQUENCE [LARGE SCALE GENOMIC DNA]</scope>
    <source>
        <strain evidence="1 2">KoM1</strain>
    </source>
</reference>